<feature type="transmembrane region" description="Helical" evidence="2">
    <location>
        <begin position="45"/>
        <end position="66"/>
    </location>
</feature>
<gene>
    <name evidence="3" type="ORF">NB037_01520</name>
</gene>
<feature type="transmembrane region" description="Helical" evidence="2">
    <location>
        <begin position="245"/>
        <end position="264"/>
    </location>
</feature>
<feature type="transmembrane region" description="Helical" evidence="2">
    <location>
        <begin position="353"/>
        <end position="370"/>
    </location>
</feature>
<feature type="transmembrane region" description="Helical" evidence="2">
    <location>
        <begin position="175"/>
        <end position="195"/>
    </location>
</feature>
<feature type="transmembrane region" description="Helical" evidence="2">
    <location>
        <begin position="106"/>
        <end position="123"/>
    </location>
</feature>
<dbReference type="RefSeq" id="WP_251942971.1">
    <property type="nucleotide sequence ID" value="NZ_JAMRYM010000002.1"/>
</dbReference>
<feature type="region of interest" description="Disordered" evidence="1">
    <location>
        <begin position="404"/>
        <end position="447"/>
    </location>
</feature>
<keyword evidence="2" id="KW-0472">Membrane</keyword>
<evidence type="ECO:0000313" key="3">
    <source>
        <dbReference type="EMBL" id="MCM6761085.1"/>
    </source>
</evidence>
<feature type="transmembrane region" description="Helical" evidence="2">
    <location>
        <begin position="285"/>
        <end position="313"/>
    </location>
</feature>
<comment type="caution">
    <text evidence="3">The sequence shown here is derived from an EMBL/GenBank/DDBJ whole genome shotgun (WGS) entry which is preliminary data.</text>
</comment>
<reference evidence="3" key="1">
    <citation type="submission" date="2022-06" db="EMBL/GenBank/DDBJ databases">
        <title>Whole genome shotgun sequencing (WGS) of Rathayibacter sp. ZW T2_19, isolated from stored onions (Allium cepa).</title>
        <authorList>
            <person name="Stoll D.A."/>
            <person name="Huch M."/>
        </authorList>
    </citation>
    <scope>NUCLEOTIDE SEQUENCE</scope>
    <source>
        <strain evidence="3">ZW T2_19</strain>
    </source>
</reference>
<protein>
    <recommendedName>
        <fullName evidence="5">O-antigen ligase</fullName>
    </recommendedName>
</protein>
<sequence>MTDLTLLVLALLFFVDGFVFADLLLGGRLANLQNSSGAVVETRLGTFLLDVVRIPVLLLTFAWIVVRHAQRGRIRIGAVLALPLVTAALLASTWLATGSVGTTNKWWVPPLIAASLVAIGPALRELQVLGWVTGFVALFSLGFGLVSDKAFMLQTVFLEQSSKALIGDRLLAGPFAQMNVLGLSMAAGLPFVFLIERRRIRFVLVAATVAALVLSASRTSIIAVLFVVTAALTTVAFRTVASRRLVLVGFFAVTLGVQVLLPLLTTDPEAFTSRGDIWIRSIERWPLSPVFGFGTGAYAPGSVLAGLLGYASWHGHNVFISAITMGGLILLGAIIVLFVAAWSRAMALVPESIVPAVGLITITSIGWAEVSFRLDDFDGPSWVTWMAVLVPLILRSPEVAAEPARARREGVRPARRTTPVPQTPPERPRAARSRGWRTPEGGASPWG</sequence>
<keyword evidence="2" id="KW-1133">Transmembrane helix</keyword>
<name>A0A9X2DTZ1_9MICO</name>
<proteinExistence type="predicted"/>
<dbReference type="AlphaFoldDB" id="A0A9X2DTZ1"/>
<feature type="transmembrane region" description="Helical" evidence="2">
    <location>
        <begin position="319"/>
        <end position="341"/>
    </location>
</feature>
<accession>A0A9X2DTZ1</accession>
<organism evidence="3 4">
    <name type="scientific">Rathayibacter rubneri</name>
    <dbReference type="NCBI Taxonomy" id="2950106"/>
    <lineage>
        <taxon>Bacteria</taxon>
        <taxon>Bacillati</taxon>
        <taxon>Actinomycetota</taxon>
        <taxon>Actinomycetes</taxon>
        <taxon>Micrococcales</taxon>
        <taxon>Microbacteriaceae</taxon>
        <taxon>Rathayibacter</taxon>
    </lineage>
</organism>
<keyword evidence="2" id="KW-0812">Transmembrane</keyword>
<feature type="transmembrane region" description="Helical" evidence="2">
    <location>
        <begin position="128"/>
        <end position="146"/>
    </location>
</feature>
<keyword evidence="4" id="KW-1185">Reference proteome</keyword>
<feature type="transmembrane region" description="Helical" evidence="2">
    <location>
        <begin position="78"/>
        <end position="100"/>
    </location>
</feature>
<dbReference type="Proteomes" id="UP001155240">
    <property type="component" value="Unassembled WGS sequence"/>
</dbReference>
<evidence type="ECO:0008006" key="5">
    <source>
        <dbReference type="Google" id="ProtNLM"/>
    </source>
</evidence>
<dbReference type="EMBL" id="JAMRYM010000002">
    <property type="protein sequence ID" value="MCM6761085.1"/>
    <property type="molecule type" value="Genomic_DNA"/>
</dbReference>
<evidence type="ECO:0000256" key="1">
    <source>
        <dbReference type="SAM" id="MobiDB-lite"/>
    </source>
</evidence>
<evidence type="ECO:0000256" key="2">
    <source>
        <dbReference type="SAM" id="Phobius"/>
    </source>
</evidence>
<evidence type="ECO:0000313" key="4">
    <source>
        <dbReference type="Proteomes" id="UP001155240"/>
    </source>
</evidence>
<feature type="transmembrane region" description="Helical" evidence="2">
    <location>
        <begin position="202"/>
        <end position="233"/>
    </location>
</feature>